<dbReference type="PANTHER" id="PTHR45655:SF13">
    <property type="entry name" value="SOLUBLE GUANYLATE CYCLASE GCY-32-RELATED"/>
    <property type="match status" value="1"/>
</dbReference>
<dbReference type="EMBL" id="JABSTU010002867">
    <property type="protein sequence ID" value="KAH7977130.1"/>
    <property type="molecule type" value="Genomic_DNA"/>
</dbReference>
<dbReference type="InterPro" id="IPR018297">
    <property type="entry name" value="A/G_cyclase_CS"/>
</dbReference>
<evidence type="ECO:0000256" key="3">
    <source>
        <dbReference type="RuleBase" id="RU000405"/>
    </source>
</evidence>
<dbReference type="InterPro" id="IPR001054">
    <property type="entry name" value="A/G_cyclase"/>
</dbReference>
<keyword evidence="2 3" id="KW-0456">Lyase</keyword>
<dbReference type="SUPFAM" id="SSF55073">
    <property type="entry name" value="Nucleotide cyclase"/>
    <property type="match status" value="1"/>
</dbReference>
<dbReference type="Gene3D" id="3.30.70.1230">
    <property type="entry name" value="Nucleotide cyclase"/>
    <property type="match status" value="1"/>
</dbReference>
<dbReference type="PROSITE" id="PS00452">
    <property type="entry name" value="GUANYLATE_CYCLASE_1"/>
    <property type="match status" value="1"/>
</dbReference>
<protein>
    <recommendedName>
        <fullName evidence="4">Guanylate cyclase domain-containing protein</fullName>
    </recommendedName>
</protein>
<dbReference type="GO" id="GO:0000166">
    <property type="term" value="F:nucleotide binding"/>
    <property type="evidence" value="ECO:0007669"/>
    <property type="project" value="UniProtKB-KW"/>
</dbReference>
<evidence type="ECO:0000256" key="2">
    <source>
        <dbReference type="ARBA" id="ARBA00023239"/>
    </source>
</evidence>
<dbReference type="PANTHER" id="PTHR45655">
    <property type="entry name" value="GUANYLATE CYCLASE SOLUBLE SUBUNIT BETA-2"/>
    <property type="match status" value="1"/>
</dbReference>
<keyword evidence="1" id="KW-0547">Nucleotide-binding</keyword>
<comment type="caution">
    <text evidence="5">The sequence shown here is derived from an EMBL/GenBank/DDBJ whole genome shotgun (WGS) entry which is preliminary data.</text>
</comment>
<dbReference type="GO" id="GO:0070482">
    <property type="term" value="P:response to oxygen levels"/>
    <property type="evidence" value="ECO:0007669"/>
    <property type="project" value="TreeGrafter"/>
</dbReference>
<keyword evidence="6" id="KW-1185">Reference proteome</keyword>
<evidence type="ECO:0000256" key="1">
    <source>
        <dbReference type="ARBA" id="ARBA00022741"/>
    </source>
</evidence>
<evidence type="ECO:0000313" key="5">
    <source>
        <dbReference type="EMBL" id="KAH7977130.1"/>
    </source>
</evidence>
<dbReference type="GO" id="GO:0019934">
    <property type="term" value="P:cGMP-mediated signaling"/>
    <property type="evidence" value="ECO:0007669"/>
    <property type="project" value="TreeGrafter"/>
</dbReference>
<evidence type="ECO:0000259" key="4">
    <source>
        <dbReference type="PROSITE" id="PS50125"/>
    </source>
</evidence>
<organism evidence="5 6">
    <name type="scientific">Rhipicephalus microplus</name>
    <name type="common">Cattle tick</name>
    <name type="synonym">Boophilus microplus</name>
    <dbReference type="NCBI Taxonomy" id="6941"/>
    <lineage>
        <taxon>Eukaryota</taxon>
        <taxon>Metazoa</taxon>
        <taxon>Ecdysozoa</taxon>
        <taxon>Arthropoda</taxon>
        <taxon>Chelicerata</taxon>
        <taxon>Arachnida</taxon>
        <taxon>Acari</taxon>
        <taxon>Parasitiformes</taxon>
        <taxon>Ixodida</taxon>
        <taxon>Ixodoidea</taxon>
        <taxon>Ixodidae</taxon>
        <taxon>Rhipicephalinae</taxon>
        <taxon>Rhipicephalus</taxon>
        <taxon>Boophilus</taxon>
    </lineage>
</organism>
<name>A0A9J6D0Z6_RHIMP</name>
<dbReference type="VEuPathDB" id="VectorBase:LOC119183985"/>
<dbReference type="Pfam" id="PF00211">
    <property type="entry name" value="Guanylate_cyc"/>
    <property type="match status" value="1"/>
</dbReference>
<dbReference type="CDD" id="cd07302">
    <property type="entry name" value="CHD"/>
    <property type="match status" value="1"/>
</dbReference>
<reference evidence="5" key="2">
    <citation type="submission" date="2021-09" db="EMBL/GenBank/DDBJ databases">
        <authorList>
            <person name="Jia N."/>
            <person name="Wang J."/>
            <person name="Shi W."/>
            <person name="Du L."/>
            <person name="Sun Y."/>
            <person name="Zhan W."/>
            <person name="Jiang J."/>
            <person name="Wang Q."/>
            <person name="Zhang B."/>
            <person name="Ji P."/>
            <person name="Sakyi L.B."/>
            <person name="Cui X."/>
            <person name="Yuan T."/>
            <person name="Jiang B."/>
            <person name="Yang W."/>
            <person name="Lam T.T.-Y."/>
            <person name="Chang Q."/>
            <person name="Ding S."/>
            <person name="Wang X."/>
            <person name="Zhu J."/>
            <person name="Ruan X."/>
            <person name="Zhao L."/>
            <person name="Wei J."/>
            <person name="Que T."/>
            <person name="Du C."/>
            <person name="Cheng J."/>
            <person name="Dai P."/>
            <person name="Han X."/>
            <person name="Huang E."/>
            <person name="Gao Y."/>
            <person name="Liu J."/>
            <person name="Shao H."/>
            <person name="Ye R."/>
            <person name="Li L."/>
            <person name="Wei W."/>
            <person name="Wang X."/>
            <person name="Wang C."/>
            <person name="Huo Q."/>
            <person name="Li W."/>
            <person name="Guo W."/>
            <person name="Chen H."/>
            <person name="Chen S."/>
            <person name="Zhou L."/>
            <person name="Zhou L."/>
            <person name="Ni X."/>
            <person name="Tian J."/>
            <person name="Zhou Y."/>
            <person name="Sheng Y."/>
            <person name="Liu T."/>
            <person name="Pan Y."/>
            <person name="Xia L."/>
            <person name="Li J."/>
            <person name="Zhao F."/>
            <person name="Cao W."/>
        </authorList>
    </citation>
    <scope>NUCLEOTIDE SEQUENCE</scope>
    <source>
        <strain evidence="5">Rmic-2018</strain>
        <tissue evidence="5">Larvae</tissue>
    </source>
</reference>
<sequence length="73" mass="7836">MRIGVHTGYVTAGVVGMTMPRYCLFGNTVTLANKTESLSKPSRVNVTEVAKRCVSIVGIYAITATSLTSRVRT</sequence>
<evidence type="ECO:0000313" key="6">
    <source>
        <dbReference type="Proteomes" id="UP000821866"/>
    </source>
</evidence>
<feature type="domain" description="Guanylate cyclase" evidence="4">
    <location>
        <begin position="1"/>
        <end position="36"/>
    </location>
</feature>
<dbReference type="InterPro" id="IPR029787">
    <property type="entry name" value="Nucleotide_cyclase"/>
</dbReference>
<gene>
    <name evidence="5" type="ORF">HPB51_027010</name>
</gene>
<dbReference type="AlphaFoldDB" id="A0A9J6D0Z6"/>
<comment type="similarity">
    <text evidence="3">Belongs to the adenylyl cyclase class-4/guanylyl cyclase family.</text>
</comment>
<accession>A0A9J6D0Z6</accession>
<proteinExistence type="inferred from homology"/>
<reference evidence="5" key="1">
    <citation type="journal article" date="2020" name="Cell">
        <title>Large-Scale Comparative Analyses of Tick Genomes Elucidate Their Genetic Diversity and Vector Capacities.</title>
        <authorList>
            <consortium name="Tick Genome and Microbiome Consortium (TIGMIC)"/>
            <person name="Jia N."/>
            <person name="Wang J."/>
            <person name="Shi W."/>
            <person name="Du L."/>
            <person name="Sun Y."/>
            <person name="Zhan W."/>
            <person name="Jiang J.F."/>
            <person name="Wang Q."/>
            <person name="Zhang B."/>
            <person name="Ji P."/>
            <person name="Bell-Sakyi L."/>
            <person name="Cui X.M."/>
            <person name="Yuan T.T."/>
            <person name="Jiang B.G."/>
            <person name="Yang W.F."/>
            <person name="Lam T.T."/>
            <person name="Chang Q.C."/>
            <person name="Ding S.J."/>
            <person name="Wang X.J."/>
            <person name="Zhu J.G."/>
            <person name="Ruan X.D."/>
            <person name="Zhao L."/>
            <person name="Wei J.T."/>
            <person name="Ye R.Z."/>
            <person name="Que T.C."/>
            <person name="Du C.H."/>
            <person name="Zhou Y.H."/>
            <person name="Cheng J.X."/>
            <person name="Dai P.F."/>
            <person name="Guo W.B."/>
            <person name="Han X.H."/>
            <person name="Huang E.J."/>
            <person name="Li L.F."/>
            <person name="Wei W."/>
            <person name="Gao Y.C."/>
            <person name="Liu J.Z."/>
            <person name="Shao H.Z."/>
            <person name="Wang X."/>
            <person name="Wang C.C."/>
            <person name="Yang T.C."/>
            <person name="Huo Q.B."/>
            <person name="Li W."/>
            <person name="Chen H.Y."/>
            <person name="Chen S.E."/>
            <person name="Zhou L.G."/>
            <person name="Ni X.B."/>
            <person name="Tian J.H."/>
            <person name="Sheng Y."/>
            <person name="Liu T."/>
            <person name="Pan Y.S."/>
            <person name="Xia L.Y."/>
            <person name="Li J."/>
            <person name="Zhao F."/>
            <person name="Cao W.C."/>
        </authorList>
    </citation>
    <scope>NUCLEOTIDE SEQUENCE</scope>
    <source>
        <strain evidence="5">Rmic-2018</strain>
    </source>
</reference>
<dbReference type="Proteomes" id="UP000821866">
    <property type="component" value="Unassembled WGS sequence"/>
</dbReference>
<dbReference type="GO" id="GO:0008074">
    <property type="term" value="C:guanylate cyclase complex, soluble"/>
    <property type="evidence" value="ECO:0007669"/>
    <property type="project" value="TreeGrafter"/>
</dbReference>
<dbReference type="GO" id="GO:0004383">
    <property type="term" value="F:guanylate cyclase activity"/>
    <property type="evidence" value="ECO:0007669"/>
    <property type="project" value="TreeGrafter"/>
</dbReference>
<dbReference type="PROSITE" id="PS50125">
    <property type="entry name" value="GUANYLATE_CYCLASE_2"/>
    <property type="match status" value="1"/>
</dbReference>